<protein>
    <recommendedName>
        <fullName evidence="3">Chemotaxis protein CheA</fullName>
        <ecNumber evidence="2">2.7.13.3</ecNumber>
    </recommendedName>
</protein>
<dbReference type="Gene3D" id="1.20.120.160">
    <property type="entry name" value="HPT domain"/>
    <property type="match status" value="1"/>
</dbReference>
<dbReference type="InterPro" id="IPR005467">
    <property type="entry name" value="His_kinase_dom"/>
</dbReference>
<feature type="domain" description="HPt" evidence="11">
    <location>
        <begin position="172"/>
        <end position="276"/>
    </location>
</feature>
<accession>A0A545T5V8</accession>
<evidence type="ECO:0000259" key="11">
    <source>
        <dbReference type="PROSITE" id="PS50894"/>
    </source>
</evidence>
<dbReference type="Pfam" id="PF01627">
    <property type="entry name" value="Hpt"/>
    <property type="match status" value="1"/>
</dbReference>
<dbReference type="InterPro" id="IPR051315">
    <property type="entry name" value="Bact_Chemotaxis_CheA"/>
</dbReference>
<dbReference type="PANTHER" id="PTHR43395">
    <property type="entry name" value="SENSOR HISTIDINE KINASE CHEA"/>
    <property type="match status" value="1"/>
</dbReference>
<dbReference type="SUPFAM" id="SSF55874">
    <property type="entry name" value="ATPase domain of HSP90 chaperone/DNA topoisomerase II/histidine kinase"/>
    <property type="match status" value="1"/>
</dbReference>
<name>A0A545T5V8_9GAMM</name>
<dbReference type="InterPro" id="IPR036641">
    <property type="entry name" value="HPT_dom_sf"/>
</dbReference>
<dbReference type="Pfam" id="PF02518">
    <property type="entry name" value="HATPase_c"/>
    <property type="match status" value="1"/>
</dbReference>
<evidence type="ECO:0000256" key="8">
    <source>
        <dbReference type="ARBA" id="ARBA00035100"/>
    </source>
</evidence>
<keyword evidence="13" id="KW-1185">Reference proteome</keyword>
<evidence type="ECO:0000256" key="7">
    <source>
        <dbReference type="ARBA" id="ARBA00023012"/>
    </source>
</evidence>
<feature type="modified residue" description="Phosphohistidine" evidence="9">
    <location>
        <position position="216"/>
    </location>
</feature>
<keyword evidence="6" id="KW-0418">Kinase</keyword>
<dbReference type="RefSeq" id="WP_142928334.1">
    <property type="nucleotide sequence ID" value="NZ_ML660098.1"/>
</dbReference>
<dbReference type="Gene3D" id="3.30.565.10">
    <property type="entry name" value="Histidine kinase-like ATPase, C-terminal domain"/>
    <property type="match status" value="1"/>
</dbReference>
<feature type="domain" description="Histidine kinase" evidence="10">
    <location>
        <begin position="338"/>
        <end position="476"/>
    </location>
</feature>
<dbReference type="SUPFAM" id="SSF47226">
    <property type="entry name" value="Histidine-containing phosphotransfer domain, HPT domain"/>
    <property type="match status" value="1"/>
</dbReference>
<dbReference type="FunFam" id="3.30.565.10:FF:000016">
    <property type="entry name" value="Chemotaxis protein CheA, putative"/>
    <property type="match status" value="1"/>
</dbReference>
<dbReference type="OrthoDB" id="9803176at2"/>
<comment type="function">
    <text evidence="8">Involved in the transmission of sensory signals from the chemoreceptors to the flagellar motors. CheA is autophosphorylated; it can transfer its phosphate group to either CheB or CheY.</text>
</comment>
<dbReference type="PRINTS" id="PR00344">
    <property type="entry name" value="BCTRLSENSOR"/>
</dbReference>
<dbReference type="EC" id="2.7.13.3" evidence="2"/>
<dbReference type="PANTHER" id="PTHR43395:SF1">
    <property type="entry name" value="CHEMOTAXIS PROTEIN CHEA"/>
    <property type="match status" value="1"/>
</dbReference>
<dbReference type="AlphaFoldDB" id="A0A545T5V8"/>
<dbReference type="PROSITE" id="PS50109">
    <property type="entry name" value="HIS_KIN"/>
    <property type="match status" value="1"/>
</dbReference>
<keyword evidence="4 9" id="KW-0597">Phosphoprotein</keyword>
<gene>
    <name evidence="12" type="ORF">FKG94_18065</name>
</gene>
<dbReference type="EMBL" id="VHSG01000019">
    <property type="protein sequence ID" value="TQV72604.1"/>
    <property type="molecule type" value="Genomic_DNA"/>
</dbReference>
<evidence type="ECO:0000256" key="4">
    <source>
        <dbReference type="ARBA" id="ARBA00022553"/>
    </source>
</evidence>
<evidence type="ECO:0000256" key="6">
    <source>
        <dbReference type="ARBA" id="ARBA00022777"/>
    </source>
</evidence>
<comment type="caution">
    <text evidence="12">The sequence shown here is derived from an EMBL/GenBank/DDBJ whole genome shotgun (WGS) entry which is preliminary data.</text>
</comment>
<dbReference type="PROSITE" id="PS50894">
    <property type="entry name" value="HPT"/>
    <property type="match status" value="1"/>
</dbReference>
<evidence type="ECO:0000256" key="9">
    <source>
        <dbReference type="PROSITE-ProRule" id="PRU00110"/>
    </source>
</evidence>
<keyword evidence="5" id="KW-0808">Transferase</keyword>
<evidence type="ECO:0000256" key="5">
    <source>
        <dbReference type="ARBA" id="ARBA00022679"/>
    </source>
</evidence>
<organism evidence="12 13">
    <name type="scientific">Exilibacterium tricleocarpae</name>
    <dbReference type="NCBI Taxonomy" id="2591008"/>
    <lineage>
        <taxon>Bacteria</taxon>
        <taxon>Pseudomonadati</taxon>
        <taxon>Pseudomonadota</taxon>
        <taxon>Gammaproteobacteria</taxon>
        <taxon>Cellvibrionales</taxon>
        <taxon>Cellvibrionaceae</taxon>
        <taxon>Exilibacterium</taxon>
    </lineage>
</organism>
<evidence type="ECO:0000313" key="12">
    <source>
        <dbReference type="EMBL" id="TQV72604.1"/>
    </source>
</evidence>
<comment type="catalytic activity">
    <reaction evidence="1">
        <text>ATP + protein L-histidine = ADP + protein N-phospho-L-histidine.</text>
        <dbReference type="EC" id="2.7.13.3"/>
    </reaction>
</comment>
<reference evidence="12 13" key="1">
    <citation type="submission" date="2019-06" db="EMBL/GenBank/DDBJ databases">
        <title>Whole genome sequence for Cellvibrionaceae sp. R142.</title>
        <authorList>
            <person name="Wang G."/>
        </authorList>
    </citation>
    <scope>NUCLEOTIDE SEQUENCE [LARGE SCALE GENOMIC DNA]</scope>
    <source>
        <strain evidence="12 13">R142</strain>
    </source>
</reference>
<dbReference type="SMART" id="SM00387">
    <property type="entry name" value="HATPase_c"/>
    <property type="match status" value="1"/>
</dbReference>
<evidence type="ECO:0000256" key="1">
    <source>
        <dbReference type="ARBA" id="ARBA00000085"/>
    </source>
</evidence>
<evidence type="ECO:0000256" key="3">
    <source>
        <dbReference type="ARBA" id="ARBA00021495"/>
    </source>
</evidence>
<dbReference type="InterPro" id="IPR036890">
    <property type="entry name" value="HATPase_C_sf"/>
</dbReference>
<sequence length="492" mass="55382">MSLVQFGNFLASHFSTKGTRQVSQINAGLLEIDSDFIIRKSHSRVLESLLGESPLVGKSFARIIRSRTAPEDGKKALLVLNKLVKQRNIIKPVIKHNPFDCLKIKIRSPKGRSIVKYIRCEFGRSDSFEHYGKWTVTIRDISKSIRISKLIKRSNQKAEQKISTVMSLLQFEKDLIKEYLEGTTTTLKDILANLSTRPLTTPQIKKKIESIFGSVHQMKGDAAILNLKSISDQAHQFENLLSDLSMRKTLSTKDLRRLISPLKAIIGAVKEVKELFEKIVEGGWSDSPEGGANTMMRRLQYLVKRLEMDSKKRVIIVDDGYTDSAIPAHLRRVINGLVTQLARNAVIHGIEDPQTRRRRGKTPYGCLHISVRHEKGKLIVAMRDDGYGIDPEKIRNAAFASKFFTADQVRRWNKTQLLNAMFRPGVSTAKTVTQHAGRGVGLDVIKSTVEKYGGTIGLKSTLDQFTEFTMAFPRQLAAPGLNIPTLHSRSRR</sequence>
<dbReference type="CDD" id="cd00088">
    <property type="entry name" value="HPT"/>
    <property type="match status" value="1"/>
</dbReference>
<evidence type="ECO:0000259" key="10">
    <source>
        <dbReference type="PROSITE" id="PS50109"/>
    </source>
</evidence>
<dbReference type="InterPro" id="IPR008207">
    <property type="entry name" value="Sig_transdc_His_kin_Hpt_dom"/>
</dbReference>
<evidence type="ECO:0000256" key="2">
    <source>
        <dbReference type="ARBA" id="ARBA00012438"/>
    </source>
</evidence>
<dbReference type="InterPro" id="IPR003594">
    <property type="entry name" value="HATPase_dom"/>
</dbReference>
<dbReference type="GO" id="GO:0000155">
    <property type="term" value="F:phosphorelay sensor kinase activity"/>
    <property type="evidence" value="ECO:0007669"/>
    <property type="project" value="UniProtKB-ARBA"/>
</dbReference>
<keyword evidence="7" id="KW-0902">Two-component regulatory system</keyword>
<proteinExistence type="predicted"/>
<dbReference type="Proteomes" id="UP000319732">
    <property type="component" value="Unassembled WGS sequence"/>
</dbReference>
<dbReference type="InterPro" id="IPR004358">
    <property type="entry name" value="Sig_transdc_His_kin-like_C"/>
</dbReference>
<evidence type="ECO:0000313" key="13">
    <source>
        <dbReference type="Proteomes" id="UP000319732"/>
    </source>
</evidence>